<proteinExistence type="predicted"/>
<dbReference type="AlphaFoldDB" id="A0A8S3E8B6"/>
<sequence length="38" mass="4413">MPIGNYLRDSCETLIRRIAEREQLQLPTNQLVLEVGDQ</sequence>
<name>A0A8S3E8B6_9BILA</name>
<accession>A0A8S3E8B6</accession>
<evidence type="ECO:0000313" key="1">
    <source>
        <dbReference type="EMBL" id="CAF5063169.1"/>
    </source>
</evidence>
<dbReference type="EMBL" id="CAJOBJ010234960">
    <property type="protein sequence ID" value="CAF5063169.1"/>
    <property type="molecule type" value="Genomic_DNA"/>
</dbReference>
<dbReference type="Proteomes" id="UP000681720">
    <property type="component" value="Unassembled WGS sequence"/>
</dbReference>
<comment type="caution">
    <text evidence="1">The sequence shown here is derived from an EMBL/GenBank/DDBJ whole genome shotgun (WGS) entry which is preliminary data.</text>
</comment>
<protein>
    <submittedName>
        <fullName evidence="1">Uncharacterized protein</fullName>
    </submittedName>
</protein>
<reference evidence="1" key="1">
    <citation type="submission" date="2021-02" db="EMBL/GenBank/DDBJ databases">
        <authorList>
            <person name="Nowell W R."/>
        </authorList>
    </citation>
    <scope>NUCLEOTIDE SEQUENCE</scope>
</reference>
<evidence type="ECO:0000313" key="2">
    <source>
        <dbReference type="Proteomes" id="UP000681720"/>
    </source>
</evidence>
<organism evidence="1 2">
    <name type="scientific">Rotaria magnacalcarata</name>
    <dbReference type="NCBI Taxonomy" id="392030"/>
    <lineage>
        <taxon>Eukaryota</taxon>
        <taxon>Metazoa</taxon>
        <taxon>Spiralia</taxon>
        <taxon>Gnathifera</taxon>
        <taxon>Rotifera</taxon>
        <taxon>Eurotatoria</taxon>
        <taxon>Bdelloidea</taxon>
        <taxon>Philodinida</taxon>
        <taxon>Philodinidae</taxon>
        <taxon>Rotaria</taxon>
    </lineage>
</organism>
<gene>
    <name evidence="1" type="ORF">GIL414_LOCUS60659</name>
</gene>
<feature type="non-terminal residue" evidence="1">
    <location>
        <position position="38"/>
    </location>
</feature>